<keyword evidence="11" id="KW-1185">Reference proteome</keyword>
<keyword evidence="4" id="KW-0540">Nuclease</keyword>
<dbReference type="PANTHER" id="PTHR12801:SF158">
    <property type="entry name" value="RNA EXONUCLEASE 4"/>
    <property type="match status" value="1"/>
</dbReference>
<dbReference type="Proteomes" id="UP000324832">
    <property type="component" value="Unassembled WGS sequence"/>
</dbReference>
<reference evidence="10 11" key="1">
    <citation type="submission" date="2017-07" db="EMBL/GenBank/DDBJ databases">
        <authorList>
            <person name="Talla V."/>
            <person name="Backstrom N."/>
        </authorList>
    </citation>
    <scope>NUCLEOTIDE SEQUENCE [LARGE SCALE GENOMIC DNA]</scope>
</reference>
<gene>
    <name evidence="10" type="ORF">LSINAPIS_LOCUS1189</name>
</gene>
<evidence type="ECO:0000313" key="10">
    <source>
        <dbReference type="EMBL" id="VVC87646.1"/>
    </source>
</evidence>
<evidence type="ECO:0000256" key="2">
    <source>
        <dbReference type="ARBA" id="ARBA00010489"/>
    </source>
</evidence>
<comment type="similarity">
    <text evidence="2">Belongs to the REXO4 family.</text>
</comment>
<dbReference type="EMBL" id="FZQP02000149">
    <property type="protein sequence ID" value="VVC87646.1"/>
    <property type="molecule type" value="Genomic_DNA"/>
</dbReference>
<dbReference type="FunFam" id="3.30.420.10:FF:000007">
    <property type="entry name" value="Interferon-stimulated exonuclease gene 20"/>
    <property type="match status" value="1"/>
</dbReference>
<dbReference type="SMART" id="SM00479">
    <property type="entry name" value="EXOIII"/>
    <property type="match status" value="1"/>
</dbReference>
<evidence type="ECO:0000256" key="3">
    <source>
        <dbReference type="ARBA" id="ARBA00016937"/>
    </source>
</evidence>
<dbReference type="GO" id="GO:0006364">
    <property type="term" value="P:rRNA processing"/>
    <property type="evidence" value="ECO:0007669"/>
    <property type="project" value="InterPro"/>
</dbReference>
<evidence type="ECO:0000313" key="11">
    <source>
        <dbReference type="Proteomes" id="UP000324832"/>
    </source>
</evidence>
<dbReference type="InterPro" id="IPR036397">
    <property type="entry name" value="RNaseH_sf"/>
</dbReference>
<dbReference type="InterPro" id="IPR013520">
    <property type="entry name" value="Ribonucl_H"/>
</dbReference>
<evidence type="ECO:0000256" key="7">
    <source>
        <dbReference type="ARBA" id="ARBA00023242"/>
    </source>
</evidence>
<keyword evidence="7" id="KW-0539">Nucleus</keyword>
<dbReference type="CDD" id="cd06144">
    <property type="entry name" value="REX4_like"/>
    <property type="match status" value="1"/>
</dbReference>
<evidence type="ECO:0000256" key="8">
    <source>
        <dbReference type="SAM" id="MobiDB-lite"/>
    </source>
</evidence>
<dbReference type="InterPro" id="IPR047021">
    <property type="entry name" value="REXO1/3/4-like"/>
</dbReference>
<proteinExistence type="inferred from homology"/>
<dbReference type="SUPFAM" id="SSF53098">
    <property type="entry name" value="Ribonuclease H-like"/>
    <property type="match status" value="1"/>
</dbReference>
<evidence type="ECO:0000259" key="9">
    <source>
        <dbReference type="SMART" id="SM00479"/>
    </source>
</evidence>
<feature type="compositionally biased region" description="Basic and acidic residues" evidence="8">
    <location>
        <begin position="48"/>
        <end position="60"/>
    </location>
</feature>
<feature type="region of interest" description="Disordered" evidence="8">
    <location>
        <begin position="48"/>
        <end position="110"/>
    </location>
</feature>
<dbReference type="Gene3D" id="3.30.420.10">
    <property type="entry name" value="Ribonuclease H-like superfamily/Ribonuclease H"/>
    <property type="match status" value="2"/>
</dbReference>
<evidence type="ECO:0000256" key="1">
    <source>
        <dbReference type="ARBA" id="ARBA00004123"/>
    </source>
</evidence>
<feature type="domain" description="Exonuclease" evidence="9">
    <location>
        <begin position="118"/>
        <end position="257"/>
    </location>
</feature>
<dbReference type="InterPro" id="IPR037431">
    <property type="entry name" value="REX4_DEDDh_dom"/>
</dbReference>
<feature type="region of interest" description="Disordered" evidence="8">
    <location>
        <begin position="1"/>
        <end position="23"/>
    </location>
</feature>
<evidence type="ECO:0000256" key="5">
    <source>
        <dbReference type="ARBA" id="ARBA00022801"/>
    </source>
</evidence>
<dbReference type="GO" id="GO:0008408">
    <property type="term" value="F:3'-5' exonuclease activity"/>
    <property type="evidence" value="ECO:0007669"/>
    <property type="project" value="InterPro"/>
</dbReference>
<dbReference type="GO" id="GO:0003676">
    <property type="term" value="F:nucleic acid binding"/>
    <property type="evidence" value="ECO:0007669"/>
    <property type="project" value="InterPro"/>
</dbReference>
<organism evidence="10 11">
    <name type="scientific">Leptidea sinapis</name>
    <dbReference type="NCBI Taxonomy" id="189913"/>
    <lineage>
        <taxon>Eukaryota</taxon>
        <taxon>Metazoa</taxon>
        <taxon>Ecdysozoa</taxon>
        <taxon>Arthropoda</taxon>
        <taxon>Hexapoda</taxon>
        <taxon>Insecta</taxon>
        <taxon>Pterygota</taxon>
        <taxon>Neoptera</taxon>
        <taxon>Endopterygota</taxon>
        <taxon>Lepidoptera</taxon>
        <taxon>Glossata</taxon>
        <taxon>Ditrysia</taxon>
        <taxon>Papilionoidea</taxon>
        <taxon>Pieridae</taxon>
        <taxon>Dismorphiinae</taxon>
        <taxon>Leptidea</taxon>
    </lineage>
</organism>
<feature type="non-terminal residue" evidence="10">
    <location>
        <position position="1"/>
    </location>
</feature>
<dbReference type="AlphaFoldDB" id="A0A5E4PS01"/>
<evidence type="ECO:0000256" key="4">
    <source>
        <dbReference type="ARBA" id="ARBA00022722"/>
    </source>
</evidence>
<sequence>ITNRNMVDTSKKQKRNSHFKHNQTITERGIIDANWQKLLATTLLSEKKTEKQAKDNKKDQYTGSFRRSRKRNREMDQPCGAVEDLKHLKIDNVAENSSNSEQNKNKVGRGNKKNKLTKFIAIDCEMVGIGLNGDDNMLARISLVNKFGDCVYDKFVKPREEVVNYRTQVSGIRKEDLINGEDFATVQKEVAEILKGRILVGHSLRHDLSITKGSTPSLKCLSKEILGVDIQHGEHSSIEDAKAAMQIYCTVATHWEQSLSQKKGYSRKFVES</sequence>
<name>A0A5E4PS01_9NEOP</name>
<evidence type="ECO:0000256" key="6">
    <source>
        <dbReference type="ARBA" id="ARBA00022839"/>
    </source>
</evidence>
<dbReference type="InterPro" id="IPR012337">
    <property type="entry name" value="RNaseH-like_sf"/>
</dbReference>
<keyword evidence="6" id="KW-0269">Exonuclease</keyword>
<protein>
    <recommendedName>
        <fullName evidence="3">RNA exonuclease 4</fullName>
    </recommendedName>
</protein>
<dbReference type="GO" id="GO:0005634">
    <property type="term" value="C:nucleus"/>
    <property type="evidence" value="ECO:0007669"/>
    <property type="project" value="UniProtKB-SubCell"/>
</dbReference>
<dbReference type="Pfam" id="PF00929">
    <property type="entry name" value="RNase_T"/>
    <property type="match status" value="1"/>
</dbReference>
<dbReference type="PANTHER" id="PTHR12801">
    <property type="entry name" value="RNA EXONUCLEASE REXO1 / RECO3 FAMILY MEMBER-RELATED"/>
    <property type="match status" value="1"/>
</dbReference>
<feature type="compositionally biased region" description="Basic residues" evidence="8">
    <location>
        <begin position="12"/>
        <end position="21"/>
    </location>
</feature>
<feature type="compositionally biased region" description="Basic and acidic residues" evidence="8">
    <location>
        <begin position="83"/>
        <end position="92"/>
    </location>
</feature>
<keyword evidence="5" id="KW-0378">Hydrolase</keyword>
<accession>A0A5E4PS01</accession>
<comment type="subcellular location">
    <subcellularLocation>
        <location evidence="1">Nucleus</location>
    </subcellularLocation>
</comment>